<feature type="binding site" evidence="9">
    <location>
        <position position="158"/>
    </location>
    <ligand>
        <name>2-[(2R,5Z)-2-carboxy-4-methylthiazol-5(2H)-ylidene]ethyl phosphate</name>
        <dbReference type="ChEBI" id="CHEBI:62899"/>
    </ligand>
</feature>
<feature type="domain" description="Thiamine phosphate synthase/TenI" evidence="10">
    <location>
        <begin position="2"/>
        <end position="181"/>
    </location>
</feature>
<dbReference type="Proteomes" id="UP001329915">
    <property type="component" value="Chromosome"/>
</dbReference>
<comment type="catalytic activity">
    <reaction evidence="8 9">
        <text>2-[(2R,5Z)-2-carboxy-4-methylthiazol-5(2H)-ylidene]ethyl phosphate + 4-amino-2-methyl-5-(diphosphooxymethyl)pyrimidine + 2 H(+) = thiamine phosphate + CO2 + diphosphate</text>
        <dbReference type="Rhea" id="RHEA:47844"/>
        <dbReference type="ChEBI" id="CHEBI:15378"/>
        <dbReference type="ChEBI" id="CHEBI:16526"/>
        <dbReference type="ChEBI" id="CHEBI:33019"/>
        <dbReference type="ChEBI" id="CHEBI:37575"/>
        <dbReference type="ChEBI" id="CHEBI:57841"/>
        <dbReference type="ChEBI" id="CHEBI:62899"/>
        <dbReference type="EC" id="2.5.1.3"/>
    </reaction>
</comment>
<dbReference type="HAMAP" id="MF_00097">
    <property type="entry name" value="TMP_synthase"/>
    <property type="match status" value="1"/>
</dbReference>
<feature type="binding site" evidence="9">
    <location>
        <position position="64"/>
    </location>
    <ligand>
        <name>4-amino-2-methyl-5-(diphosphooxymethyl)pyrimidine</name>
        <dbReference type="ChEBI" id="CHEBI:57841"/>
    </ligand>
</feature>
<protein>
    <recommendedName>
        <fullName evidence="9">Thiamine-phosphate synthase</fullName>
        <shortName evidence="9">TP synthase</shortName>
        <shortName evidence="9">TPS</shortName>
        <ecNumber evidence="9">2.5.1.3</ecNumber>
    </recommendedName>
    <alternativeName>
        <fullName evidence="9">Thiamine-phosphate pyrophosphorylase</fullName>
        <shortName evidence="9">TMP pyrophosphorylase</shortName>
        <shortName evidence="9">TMP-PPase</shortName>
    </alternativeName>
</protein>
<dbReference type="KEGG" id="dbc:MFMK1_001416"/>
<evidence type="ECO:0000313" key="12">
    <source>
        <dbReference type="Proteomes" id="UP001329915"/>
    </source>
</evidence>
<dbReference type="GO" id="GO:0004789">
    <property type="term" value="F:thiamine-phosphate diphosphorylase activity"/>
    <property type="evidence" value="ECO:0007669"/>
    <property type="project" value="UniProtKB-UniRule"/>
</dbReference>
<evidence type="ECO:0000256" key="3">
    <source>
        <dbReference type="ARBA" id="ARBA00022723"/>
    </source>
</evidence>
<name>A0AAU0UN45_9FIRM</name>
<dbReference type="PANTHER" id="PTHR20857">
    <property type="entry name" value="THIAMINE-PHOSPHATE PYROPHOSPHORYLASE"/>
    <property type="match status" value="1"/>
</dbReference>
<dbReference type="CDD" id="cd00564">
    <property type="entry name" value="TMP_TenI"/>
    <property type="match status" value="1"/>
</dbReference>
<dbReference type="SUPFAM" id="SSF51391">
    <property type="entry name" value="Thiamin phosphate synthase"/>
    <property type="match status" value="1"/>
</dbReference>
<dbReference type="Gene3D" id="3.20.20.70">
    <property type="entry name" value="Aldolase class I"/>
    <property type="match status" value="1"/>
</dbReference>
<evidence type="ECO:0000256" key="4">
    <source>
        <dbReference type="ARBA" id="ARBA00022842"/>
    </source>
</evidence>
<dbReference type="GO" id="GO:0000287">
    <property type="term" value="F:magnesium ion binding"/>
    <property type="evidence" value="ECO:0007669"/>
    <property type="project" value="UniProtKB-UniRule"/>
</dbReference>
<comment type="catalytic activity">
    <reaction evidence="6 9">
        <text>4-methyl-5-(2-phosphooxyethyl)-thiazole + 4-amino-2-methyl-5-(diphosphooxymethyl)pyrimidine + H(+) = thiamine phosphate + diphosphate</text>
        <dbReference type="Rhea" id="RHEA:22328"/>
        <dbReference type="ChEBI" id="CHEBI:15378"/>
        <dbReference type="ChEBI" id="CHEBI:33019"/>
        <dbReference type="ChEBI" id="CHEBI:37575"/>
        <dbReference type="ChEBI" id="CHEBI:57841"/>
        <dbReference type="ChEBI" id="CHEBI:58296"/>
        <dbReference type="EC" id="2.5.1.3"/>
    </reaction>
</comment>
<dbReference type="GO" id="GO:0009228">
    <property type="term" value="P:thiamine biosynthetic process"/>
    <property type="evidence" value="ECO:0007669"/>
    <property type="project" value="UniProtKB-KW"/>
</dbReference>
<dbReference type="GO" id="GO:0005737">
    <property type="term" value="C:cytoplasm"/>
    <property type="evidence" value="ECO:0007669"/>
    <property type="project" value="TreeGrafter"/>
</dbReference>
<keyword evidence="5 9" id="KW-0784">Thiamine biosynthesis</keyword>
<dbReference type="InterPro" id="IPR036206">
    <property type="entry name" value="ThiamineP_synth_sf"/>
</dbReference>
<keyword evidence="4" id="KW-0460">Magnesium</keyword>
<evidence type="ECO:0000256" key="9">
    <source>
        <dbReference type="HAMAP-Rule" id="MF_00097"/>
    </source>
</evidence>
<sequence length="216" mass="23210">MLYLVTNRLLVQNRNFLDCILDAAAGGVDAVILREKDLPDAELLALAKILQYRLGKLNIPLIVNGNLLVAKQTGAAGYHDGFHHFAQFTQECRNFSEKLGVSVHSASEAEFAAANGADYLLAGHIYHTASKPGLSPKGLQLIKEIKARVDIPVVAIGGIMPDNVEELLEAGADGIAAMSYILTAPNPGQAAGALKQRLKPLSERNDLLDNNSTMER</sequence>
<dbReference type="Pfam" id="PF02581">
    <property type="entry name" value="TMP-TENI"/>
    <property type="match status" value="1"/>
</dbReference>
<evidence type="ECO:0000259" key="10">
    <source>
        <dbReference type="Pfam" id="PF02581"/>
    </source>
</evidence>
<dbReference type="EMBL" id="CP121694">
    <property type="protein sequence ID" value="WRO21606.1"/>
    <property type="molecule type" value="Genomic_DNA"/>
</dbReference>
<reference evidence="11 12" key="1">
    <citation type="submission" date="2023-04" db="EMBL/GenBank/DDBJ databases">
        <authorList>
            <person name="Hsu D."/>
        </authorList>
    </citation>
    <scope>NUCLEOTIDE SEQUENCE [LARGE SCALE GENOMIC DNA]</scope>
    <source>
        <strain evidence="11 12">MK1</strain>
    </source>
</reference>
<evidence type="ECO:0000256" key="6">
    <source>
        <dbReference type="ARBA" id="ARBA00047334"/>
    </source>
</evidence>
<feature type="binding site" evidence="9">
    <location>
        <begin position="128"/>
        <end position="130"/>
    </location>
    <ligand>
        <name>2-[(2R,5Z)-2-carboxy-4-methylthiazol-5(2H)-ylidene]ethyl phosphate</name>
        <dbReference type="ChEBI" id="CHEBI:62899"/>
    </ligand>
</feature>
<dbReference type="InterPro" id="IPR022998">
    <property type="entry name" value="ThiamineP_synth_TenI"/>
</dbReference>
<dbReference type="PANTHER" id="PTHR20857:SF23">
    <property type="entry name" value="THIAMINE BIOSYNTHETIC BIFUNCTIONAL ENZYME"/>
    <property type="match status" value="1"/>
</dbReference>
<comment type="pathway">
    <text evidence="1 9">Cofactor biosynthesis; thiamine diphosphate biosynthesis; thiamine phosphate from 4-amino-2-methyl-5-diphosphomethylpyrimidine and 4-methyl-5-(2-phosphoethyl)-thiazole: step 1/1.</text>
</comment>
<gene>
    <name evidence="9" type="primary">thiE</name>
    <name evidence="11" type="ORF">MFMK1_001416</name>
</gene>
<evidence type="ECO:0000256" key="7">
    <source>
        <dbReference type="ARBA" id="ARBA00047851"/>
    </source>
</evidence>
<proteinExistence type="inferred from homology"/>
<comment type="similarity">
    <text evidence="9">Belongs to the thiamine-phosphate synthase family.</text>
</comment>
<comment type="catalytic activity">
    <reaction evidence="7 9">
        <text>2-(2-carboxy-4-methylthiazol-5-yl)ethyl phosphate + 4-amino-2-methyl-5-(diphosphooxymethyl)pyrimidine + 2 H(+) = thiamine phosphate + CO2 + diphosphate</text>
        <dbReference type="Rhea" id="RHEA:47848"/>
        <dbReference type="ChEBI" id="CHEBI:15378"/>
        <dbReference type="ChEBI" id="CHEBI:16526"/>
        <dbReference type="ChEBI" id="CHEBI:33019"/>
        <dbReference type="ChEBI" id="CHEBI:37575"/>
        <dbReference type="ChEBI" id="CHEBI:57841"/>
        <dbReference type="ChEBI" id="CHEBI:62890"/>
        <dbReference type="EC" id="2.5.1.3"/>
    </reaction>
</comment>
<dbReference type="InterPro" id="IPR034291">
    <property type="entry name" value="TMP_synthase"/>
</dbReference>
<evidence type="ECO:0000256" key="5">
    <source>
        <dbReference type="ARBA" id="ARBA00022977"/>
    </source>
</evidence>
<keyword evidence="12" id="KW-1185">Reference proteome</keyword>
<feature type="binding site" evidence="9">
    <location>
        <position position="131"/>
    </location>
    <ligand>
        <name>4-amino-2-methyl-5-(diphosphooxymethyl)pyrimidine</name>
        <dbReference type="ChEBI" id="CHEBI:57841"/>
    </ligand>
</feature>
<dbReference type="GO" id="GO:0009229">
    <property type="term" value="P:thiamine diphosphate biosynthetic process"/>
    <property type="evidence" value="ECO:0007669"/>
    <property type="project" value="UniProtKB-UniRule"/>
</dbReference>
<dbReference type="EC" id="2.5.1.3" evidence="9"/>
<keyword evidence="2 9" id="KW-0808">Transferase</keyword>
<comment type="caution">
    <text evidence="9">Lacks conserved residue(s) required for the propagation of feature annotation.</text>
</comment>
<dbReference type="RefSeq" id="WP_366924439.1">
    <property type="nucleotide sequence ID" value="NZ_CP121694.1"/>
</dbReference>
<accession>A0AAU0UN45</accession>
<organism evidence="11 12">
    <name type="scientific">Metallumcola ferriviriculae</name>
    <dbReference type="NCBI Taxonomy" id="3039180"/>
    <lineage>
        <taxon>Bacteria</taxon>
        <taxon>Bacillati</taxon>
        <taxon>Bacillota</taxon>
        <taxon>Clostridia</taxon>
        <taxon>Neomoorellales</taxon>
        <taxon>Desulfitibacteraceae</taxon>
        <taxon>Metallumcola</taxon>
    </lineage>
</organism>
<feature type="binding site" evidence="9">
    <location>
        <position position="102"/>
    </location>
    <ligand>
        <name>4-amino-2-methyl-5-(diphosphooxymethyl)pyrimidine</name>
        <dbReference type="ChEBI" id="CHEBI:57841"/>
    </ligand>
</feature>
<evidence type="ECO:0000256" key="8">
    <source>
        <dbReference type="ARBA" id="ARBA00047883"/>
    </source>
</evidence>
<dbReference type="AlphaFoldDB" id="A0AAU0UN45"/>
<evidence type="ECO:0000256" key="2">
    <source>
        <dbReference type="ARBA" id="ARBA00022679"/>
    </source>
</evidence>
<dbReference type="InterPro" id="IPR013785">
    <property type="entry name" value="Aldolase_TIM"/>
</dbReference>
<keyword evidence="3" id="KW-0479">Metal-binding</keyword>
<comment type="function">
    <text evidence="9">Condenses 4-methyl-5-(beta-hydroxyethyl)thiazole monophosphate (THZ-P) and 2-methyl-4-amino-5-hydroxymethyl pyrimidine pyrophosphate (HMP-PP) to form thiamine monophosphate (TMP).</text>
</comment>
<evidence type="ECO:0000313" key="11">
    <source>
        <dbReference type="EMBL" id="WRO21606.1"/>
    </source>
</evidence>
<evidence type="ECO:0000256" key="1">
    <source>
        <dbReference type="ARBA" id="ARBA00005165"/>
    </source>
</evidence>